<dbReference type="InterPro" id="IPR050319">
    <property type="entry name" value="ABC_transp_ATP-bind"/>
</dbReference>
<keyword evidence="4 6" id="KW-0067">ATP-binding</keyword>
<accession>A0AAU9EJL1</accession>
<dbReference type="Pfam" id="PF08352">
    <property type="entry name" value="oligo_HPY"/>
    <property type="match status" value="1"/>
</dbReference>
<evidence type="ECO:0000256" key="1">
    <source>
        <dbReference type="ARBA" id="ARBA00005417"/>
    </source>
</evidence>
<dbReference type="FunFam" id="3.40.50.300:FF:000016">
    <property type="entry name" value="Oligopeptide ABC transporter ATP-binding component"/>
    <property type="match status" value="1"/>
</dbReference>
<feature type="domain" description="ABC transporter" evidence="5">
    <location>
        <begin position="7"/>
        <end position="250"/>
    </location>
</feature>
<dbReference type="GO" id="GO:0016887">
    <property type="term" value="F:ATP hydrolysis activity"/>
    <property type="evidence" value="ECO:0007669"/>
    <property type="project" value="InterPro"/>
</dbReference>
<gene>
    <name evidence="6" type="ORF">HLPR_04700</name>
</gene>
<dbReference type="SMART" id="SM00382">
    <property type="entry name" value="AAA"/>
    <property type="match status" value="1"/>
</dbReference>
<protein>
    <submittedName>
        <fullName evidence="6">ATP-binding cassette domain-containing protein</fullName>
    </submittedName>
</protein>
<dbReference type="InterPro" id="IPR027417">
    <property type="entry name" value="P-loop_NTPase"/>
</dbReference>
<dbReference type="EMBL" id="AP028654">
    <property type="protein sequence ID" value="BEP28139.1"/>
    <property type="molecule type" value="Genomic_DNA"/>
</dbReference>
<evidence type="ECO:0000256" key="4">
    <source>
        <dbReference type="ARBA" id="ARBA00022840"/>
    </source>
</evidence>
<evidence type="ECO:0000256" key="3">
    <source>
        <dbReference type="ARBA" id="ARBA00022741"/>
    </source>
</evidence>
<dbReference type="GO" id="GO:0005524">
    <property type="term" value="F:ATP binding"/>
    <property type="evidence" value="ECO:0007669"/>
    <property type="project" value="UniProtKB-KW"/>
</dbReference>
<dbReference type="Gene3D" id="3.40.50.300">
    <property type="entry name" value="P-loop containing nucleotide triphosphate hydrolases"/>
    <property type="match status" value="1"/>
</dbReference>
<dbReference type="RefSeq" id="WP_338536476.1">
    <property type="nucleotide sequence ID" value="NZ_AP028654.1"/>
</dbReference>
<dbReference type="KEGG" id="hprf:HLPR_04700"/>
<sequence length="303" mass="34489">MKEQYLLKVNNLNKTFKSKGHKIHAVNNVSFALKKGETLAIVGESGSGKSTTGRLILRLLESDSGEVWFKDRNIIDLNKKEMRKLRRQMQIVFQDPYGSLNPRMTVKQLLSEAINNNVKYCKSELNRKLEELIEAIGLNINDLNKFPHQFSGGQRQRIGLGRSIASNPDLIVCDEPVSALDLLIQAQILNLLKDLQEDYGFSYIFISHDLSVVRHMSDRIAIMYQGRIVEIGTCKEIFENAQHPYTRLLLNAVLKIGKHEEKSLTNDSVKLKSASNDVMSKYSSNDGYYKISETHFVVREQVS</sequence>
<reference evidence="6 7" key="1">
    <citation type="submission" date="2023-08" db="EMBL/GenBank/DDBJ databases">
        <title>Helicovermis profunda gen. nov., sp. nov., a novel mesophilic, fermentative bacterium within the Bacillota from a deep-sea hydrothermal vent chimney.</title>
        <authorList>
            <person name="Miyazaki U."/>
            <person name="Mizutani D."/>
            <person name="Hashimoto Y."/>
            <person name="Tame A."/>
            <person name="Sawayama S."/>
            <person name="Miyazaki J."/>
            <person name="Takai K."/>
            <person name="Nakagawa S."/>
        </authorList>
    </citation>
    <scope>NUCLEOTIDE SEQUENCE [LARGE SCALE GENOMIC DNA]</scope>
    <source>
        <strain evidence="6 7">S502</strain>
    </source>
</reference>
<dbReference type="PANTHER" id="PTHR43776">
    <property type="entry name" value="TRANSPORT ATP-BINDING PROTEIN"/>
    <property type="match status" value="1"/>
</dbReference>
<keyword evidence="7" id="KW-1185">Reference proteome</keyword>
<dbReference type="CDD" id="cd03257">
    <property type="entry name" value="ABC_NikE_OppD_transporters"/>
    <property type="match status" value="1"/>
</dbReference>
<evidence type="ECO:0000259" key="5">
    <source>
        <dbReference type="PROSITE" id="PS50893"/>
    </source>
</evidence>
<dbReference type="Proteomes" id="UP001321786">
    <property type="component" value="Chromosome"/>
</dbReference>
<dbReference type="SUPFAM" id="SSF52540">
    <property type="entry name" value="P-loop containing nucleoside triphosphate hydrolases"/>
    <property type="match status" value="1"/>
</dbReference>
<keyword evidence="2" id="KW-0813">Transport</keyword>
<dbReference type="GO" id="GO:0055085">
    <property type="term" value="P:transmembrane transport"/>
    <property type="evidence" value="ECO:0007669"/>
    <property type="project" value="UniProtKB-ARBA"/>
</dbReference>
<dbReference type="InterPro" id="IPR013563">
    <property type="entry name" value="Oligopep_ABC_C"/>
</dbReference>
<organism evidence="6 7">
    <name type="scientific">Helicovermis profundi</name>
    <dbReference type="NCBI Taxonomy" id="3065157"/>
    <lineage>
        <taxon>Bacteria</taxon>
        <taxon>Bacillati</taxon>
        <taxon>Bacillota</taxon>
        <taxon>Clostridia</taxon>
        <taxon>Helicovermis</taxon>
    </lineage>
</organism>
<dbReference type="InterPro" id="IPR017871">
    <property type="entry name" value="ABC_transporter-like_CS"/>
</dbReference>
<proteinExistence type="inferred from homology"/>
<evidence type="ECO:0000313" key="7">
    <source>
        <dbReference type="Proteomes" id="UP001321786"/>
    </source>
</evidence>
<dbReference type="PROSITE" id="PS00211">
    <property type="entry name" value="ABC_TRANSPORTER_1"/>
    <property type="match status" value="1"/>
</dbReference>
<dbReference type="PROSITE" id="PS50893">
    <property type="entry name" value="ABC_TRANSPORTER_2"/>
    <property type="match status" value="1"/>
</dbReference>
<dbReference type="InterPro" id="IPR003593">
    <property type="entry name" value="AAA+_ATPase"/>
</dbReference>
<dbReference type="GO" id="GO:0015833">
    <property type="term" value="P:peptide transport"/>
    <property type="evidence" value="ECO:0007669"/>
    <property type="project" value="InterPro"/>
</dbReference>
<name>A0AAU9EJL1_9FIRM</name>
<dbReference type="PANTHER" id="PTHR43776:SF7">
    <property type="entry name" value="D,D-DIPEPTIDE TRANSPORT ATP-BINDING PROTEIN DDPF-RELATED"/>
    <property type="match status" value="1"/>
</dbReference>
<dbReference type="AlphaFoldDB" id="A0AAU9EJL1"/>
<dbReference type="Pfam" id="PF00005">
    <property type="entry name" value="ABC_tran"/>
    <property type="match status" value="1"/>
</dbReference>
<evidence type="ECO:0000313" key="6">
    <source>
        <dbReference type="EMBL" id="BEP28139.1"/>
    </source>
</evidence>
<keyword evidence="3" id="KW-0547">Nucleotide-binding</keyword>
<dbReference type="InterPro" id="IPR003439">
    <property type="entry name" value="ABC_transporter-like_ATP-bd"/>
</dbReference>
<comment type="similarity">
    <text evidence="1">Belongs to the ABC transporter superfamily.</text>
</comment>
<evidence type="ECO:0000256" key="2">
    <source>
        <dbReference type="ARBA" id="ARBA00022448"/>
    </source>
</evidence>